<dbReference type="GO" id="GO:0008168">
    <property type="term" value="F:methyltransferase activity"/>
    <property type="evidence" value="ECO:0007669"/>
    <property type="project" value="UniProtKB-KW"/>
</dbReference>
<dbReference type="Pfam" id="PF13847">
    <property type="entry name" value="Methyltransf_31"/>
    <property type="match status" value="1"/>
</dbReference>
<protein>
    <recommendedName>
        <fullName evidence="4">Methyltransferase domain-containing protein</fullName>
    </recommendedName>
</protein>
<proteinExistence type="inferred from homology"/>
<keyword evidence="3" id="KW-0808">Transferase</keyword>
<feature type="domain" description="Methyltransferase" evidence="4">
    <location>
        <begin position="61"/>
        <end position="174"/>
    </location>
</feature>
<comment type="caution">
    <text evidence="5">The sequence shown here is derived from an EMBL/GenBank/DDBJ whole genome shotgun (WGS) entry which is preliminary data.</text>
</comment>
<dbReference type="Proteomes" id="UP000789595">
    <property type="component" value="Unassembled WGS sequence"/>
</dbReference>
<evidence type="ECO:0000313" key="5">
    <source>
        <dbReference type="EMBL" id="CAH0370009.1"/>
    </source>
</evidence>
<dbReference type="InterPro" id="IPR025714">
    <property type="entry name" value="Methyltranfer_dom"/>
</dbReference>
<comment type="similarity">
    <text evidence="1">Belongs to the methyltransferase superfamily.</text>
</comment>
<dbReference type="OrthoDB" id="411785at2759"/>
<gene>
    <name evidence="5" type="ORF">PECAL_2P31570</name>
</gene>
<accession>A0A8J2SP25</accession>
<dbReference type="SUPFAM" id="SSF53335">
    <property type="entry name" value="S-adenosyl-L-methionine-dependent methyltransferases"/>
    <property type="match status" value="1"/>
</dbReference>
<evidence type="ECO:0000256" key="3">
    <source>
        <dbReference type="ARBA" id="ARBA00022679"/>
    </source>
</evidence>
<dbReference type="GO" id="GO:0032259">
    <property type="term" value="P:methylation"/>
    <property type="evidence" value="ECO:0007669"/>
    <property type="project" value="UniProtKB-KW"/>
</dbReference>
<dbReference type="InterPro" id="IPR051419">
    <property type="entry name" value="Lys/N-term_MeTrsfase_sf"/>
</dbReference>
<dbReference type="CDD" id="cd02440">
    <property type="entry name" value="AdoMet_MTases"/>
    <property type="match status" value="1"/>
</dbReference>
<sequence length="225" mass="24246">MPPRRKKTPAHAPPPAGEEHRYATQRYWAARYAAVGDGDVFEWFLSFDDLRPLLGFVKRRSSVLDLGCGTSRLLCDMREAGYAGRLVGVDCAAAALRSVKERSESCHVELVEADATTLAPFADATFDVVVDKGTVDALISGDAAAATEACAAAGRVLKRGGRFVVVSHRRPDGDDAWLEAVLAGLSEVDAAWRVDAHASAGPAVYVFTKRRSACREVELVVHEYG</sequence>
<evidence type="ECO:0000256" key="1">
    <source>
        <dbReference type="ARBA" id="ARBA00008361"/>
    </source>
</evidence>
<evidence type="ECO:0000313" key="6">
    <source>
        <dbReference type="Proteomes" id="UP000789595"/>
    </source>
</evidence>
<keyword evidence="2" id="KW-0489">Methyltransferase</keyword>
<dbReference type="PANTHER" id="PTHR12176:SF80">
    <property type="entry name" value="EEF1A LYSINE METHYLTRANSFERASE 4"/>
    <property type="match status" value="1"/>
</dbReference>
<evidence type="ECO:0000256" key="2">
    <source>
        <dbReference type="ARBA" id="ARBA00022603"/>
    </source>
</evidence>
<evidence type="ECO:0000259" key="4">
    <source>
        <dbReference type="Pfam" id="PF13847"/>
    </source>
</evidence>
<organism evidence="5 6">
    <name type="scientific">Pelagomonas calceolata</name>
    <dbReference type="NCBI Taxonomy" id="35677"/>
    <lineage>
        <taxon>Eukaryota</taxon>
        <taxon>Sar</taxon>
        <taxon>Stramenopiles</taxon>
        <taxon>Ochrophyta</taxon>
        <taxon>Pelagophyceae</taxon>
        <taxon>Pelagomonadales</taxon>
        <taxon>Pelagomonadaceae</taxon>
        <taxon>Pelagomonas</taxon>
    </lineage>
</organism>
<dbReference type="AlphaFoldDB" id="A0A8J2SP25"/>
<dbReference type="Gene3D" id="3.40.50.150">
    <property type="entry name" value="Vaccinia Virus protein VP39"/>
    <property type="match status" value="1"/>
</dbReference>
<keyword evidence="6" id="KW-1185">Reference proteome</keyword>
<dbReference type="EMBL" id="CAKKNE010000002">
    <property type="protein sequence ID" value="CAH0370009.1"/>
    <property type="molecule type" value="Genomic_DNA"/>
</dbReference>
<reference evidence="5" key="1">
    <citation type="submission" date="2021-11" db="EMBL/GenBank/DDBJ databases">
        <authorList>
            <consortium name="Genoscope - CEA"/>
            <person name="William W."/>
        </authorList>
    </citation>
    <scope>NUCLEOTIDE SEQUENCE</scope>
</reference>
<dbReference type="InterPro" id="IPR029063">
    <property type="entry name" value="SAM-dependent_MTases_sf"/>
</dbReference>
<dbReference type="PANTHER" id="PTHR12176">
    <property type="entry name" value="SAM-DEPENDENT METHYLTRANSFERASE SUPERFAMILY PROTEIN"/>
    <property type="match status" value="1"/>
</dbReference>
<name>A0A8J2SP25_9STRA</name>